<accession>W7JIY5</accession>
<dbReference type="InterPro" id="IPR006373">
    <property type="entry name" value="VSA_Rifin"/>
</dbReference>
<dbReference type="Proteomes" id="UP000030697">
    <property type="component" value="Unassembled WGS sequence"/>
</dbReference>
<sequence length="334" mass="36053">MIPCFSIIYNQRNHNSTTPHHPPNTRLLCECELYTPANYDNDPQMKAAMHDFDRQTSQRFHEYDERMKTTRQKCKDQCDKEIQKIILKDKLEKELMDKFATLHTDIQSDAIPTCICEKSMADKTEKFCLNCGMGLGGGLLQASSLLGGIGAVAVNAWKAAELVTAKKLAAEAGAAAGLKAGNALGMKIVIKVLKDWGVDEFCPVLFKSIGNTTPYNDSATIISAILAKKSQACSVTSDLRFRGMCETFGVKFGLRDAFGIPLAPPPEDKFISEMINGLAEGATQAADAAAKAAEKSATAAAIETSTGAIDAASTHLYSTIAYSITAILIIVLIM</sequence>
<keyword evidence="1" id="KW-0812">Transmembrane</keyword>
<protein>
    <submittedName>
        <fullName evidence="2">Surface antigen</fullName>
    </submittedName>
</protein>
<evidence type="ECO:0000256" key="1">
    <source>
        <dbReference type="SAM" id="Phobius"/>
    </source>
</evidence>
<keyword evidence="1" id="KW-1133">Transmembrane helix</keyword>
<feature type="transmembrane region" description="Helical" evidence="1">
    <location>
        <begin position="315"/>
        <end position="333"/>
    </location>
</feature>
<organism evidence="2 3">
    <name type="scientific">Plasmodium falciparum UGT5.1</name>
    <dbReference type="NCBI Taxonomy" id="1237627"/>
    <lineage>
        <taxon>Eukaryota</taxon>
        <taxon>Sar</taxon>
        <taxon>Alveolata</taxon>
        <taxon>Apicomplexa</taxon>
        <taxon>Aconoidasida</taxon>
        <taxon>Haemosporida</taxon>
        <taxon>Plasmodiidae</taxon>
        <taxon>Plasmodium</taxon>
        <taxon>Plasmodium (Laverania)</taxon>
    </lineage>
</organism>
<dbReference type="NCBIfam" id="TIGR01477">
    <property type="entry name" value="RIFIN"/>
    <property type="match status" value="1"/>
</dbReference>
<dbReference type="EMBL" id="KE124394">
    <property type="protein sequence ID" value="EWC78915.1"/>
    <property type="molecule type" value="Genomic_DNA"/>
</dbReference>
<dbReference type="Pfam" id="PF02009">
    <property type="entry name" value="RIFIN"/>
    <property type="match status" value="1"/>
</dbReference>
<dbReference type="AlphaFoldDB" id="W7JIY5"/>
<keyword evidence="1" id="KW-0472">Membrane</keyword>
<proteinExistence type="predicted"/>
<reference evidence="2 3" key="1">
    <citation type="submission" date="2013-02" db="EMBL/GenBank/DDBJ databases">
        <title>The Genome Sequence of Plasmodium falciparum UGT5.1.</title>
        <authorList>
            <consortium name="The Broad Institute Genome Sequencing Platform"/>
            <consortium name="The Broad Institute Genome Sequencing Center for Infectious Disease"/>
            <person name="Neafsey D."/>
            <person name="Cheeseman I."/>
            <person name="Volkman S."/>
            <person name="Adams J."/>
            <person name="Walker B."/>
            <person name="Young S.K."/>
            <person name="Zeng Q."/>
            <person name="Gargeya S."/>
            <person name="Fitzgerald M."/>
            <person name="Haas B."/>
            <person name="Abouelleil A."/>
            <person name="Alvarado L."/>
            <person name="Arachchi H.M."/>
            <person name="Berlin A.M."/>
            <person name="Chapman S.B."/>
            <person name="Dewar J."/>
            <person name="Goldberg J."/>
            <person name="Griggs A."/>
            <person name="Gujja S."/>
            <person name="Hansen M."/>
            <person name="Howarth C."/>
            <person name="Imamovic A."/>
            <person name="Larimer J."/>
            <person name="McCowan C."/>
            <person name="Murphy C."/>
            <person name="Neiman D."/>
            <person name="Pearson M."/>
            <person name="Priest M."/>
            <person name="Roberts A."/>
            <person name="Saif S."/>
            <person name="Shea T."/>
            <person name="Sisk P."/>
            <person name="Sykes S."/>
            <person name="Wortman J."/>
            <person name="Nusbaum C."/>
            <person name="Birren B."/>
        </authorList>
    </citation>
    <scope>NUCLEOTIDE SEQUENCE [LARGE SCALE GENOMIC DNA]</scope>
    <source>
        <strain evidence="2 3">UGT5.1</strain>
    </source>
</reference>
<evidence type="ECO:0000313" key="3">
    <source>
        <dbReference type="Proteomes" id="UP000030697"/>
    </source>
</evidence>
<name>W7JIY5_PLAFA</name>
<feature type="non-terminal residue" evidence="2">
    <location>
        <position position="334"/>
    </location>
</feature>
<evidence type="ECO:0000313" key="2">
    <source>
        <dbReference type="EMBL" id="EWC78915.1"/>
    </source>
</evidence>
<gene>
    <name evidence="2" type="ORF">C923_00400</name>
</gene>